<comment type="catalytic activity">
    <reaction evidence="5">
        <text>L-glutaminyl-[peptide chain release factor] + S-adenosyl-L-methionine = N(5)-methyl-L-glutaminyl-[peptide chain release factor] + S-adenosyl-L-homocysteine + H(+)</text>
        <dbReference type="Rhea" id="RHEA:42896"/>
        <dbReference type="Rhea" id="RHEA-COMP:10271"/>
        <dbReference type="Rhea" id="RHEA-COMP:10272"/>
        <dbReference type="ChEBI" id="CHEBI:15378"/>
        <dbReference type="ChEBI" id="CHEBI:30011"/>
        <dbReference type="ChEBI" id="CHEBI:57856"/>
        <dbReference type="ChEBI" id="CHEBI:59789"/>
        <dbReference type="ChEBI" id="CHEBI:61891"/>
        <dbReference type="EC" id="2.1.1.297"/>
    </reaction>
</comment>
<gene>
    <name evidence="8" type="ORF">UFOPK3522_00997</name>
</gene>
<evidence type="ECO:0000259" key="6">
    <source>
        <dbReference type="Pfam" id="PF05175"/>
    </source>
</evidence>
<sequence length="276" mass="28553">MRGVTVRDALDGARTAIGASGSESAALDAELLLAFALGVDRAALITDPKREITGPPVRVFQDLVRRRSVGHEPVAYLVASKGFRSIDLVVDARVLVPRPETELLVELALQLPSGARVLDVGTGSGAVALALKQERPDLLVSGADISADALDVARANAELLGLEVEFIEADLLSGLGNGWDAILSNPPYIAESDRATLPIDVIGHEPELALMAGLDGLDVIRPLIIAAAQSEARMLAIELGAGQSSAVAELIGAAGFGGVTAHSDLAGIERVVVGER</sequence>
<dbReference type="EMBL" id="CAESAO010000084">
    <property type="protein sequence ID" value="CAB4344785.1"/>
    <property type="molecule type" value="Genomic_DNA"/>
</dbReference>
<dbReference type="InterPro" id="IPR040758">
    <property type="entry name" value="PrmC_N"/>
</dbReference>
<dbReference type="NCBIfam" id="TIGR03534">
    <property type="entry name" value="RF_mod_PrmC"/>
    <property type="match status" value="1"/>
</dbReference>
<dbReference type="PANTHER" id="PTHR18895">
    <property type="entry name" value="HEMK METHYLTRANSFERASE"/>
    <property type="match status" value="1"/>
</dbReference>
<dbReference type="GO" id="GO:0003676">
    <property type="term" value="F:nucleic acid binding"/>
    <property type="evidence" value="ECO:0007669"/>
    <property type="project" value="InterPro"/>
</dbReference>
<dbReference type="GO" id="GO:0032259">
    <property type="term" value="P:methylation"/>
    <property type="evidence" value="ECO:0007669"/>
    <property type="project" value="UniProtKB-KW"/>
</dbReference>
<dbReference type="InterPro" id="IPR050320">
    <property type="entry name" value="N5-glutamine_MTase"/>
</dbReference>
<feature type="domain" description="Release factor glutamine methyltransferase N-terminal" evidence="7">
    <location>
        <begin position="8"/>
        <end position="78"/>
    </location>
</feature>
<dbReference type="Gene3D" id="3.40.50.150">
    <property type="entry name" value="Vaccinia Virus protein VP39"/>
    <property type="match status" value="1"/>
</dbReference>
<evidence type="ECO:0000256" key="5">
    <source>
        <dbReference type="ARBA" id="ARBA00048391"/>
    </source>
</evidence>
<dbReference type="InterPro" id="IPR004556">
    <property type="entry name" value="HemK-like"/>
</dbReference>
<dbReference type="CDD" id="cd02440">
    <property type="entry name" value="AdoMet_MTases"/>
    <property type="match status" value="1"/>
</dbReference>
<keyword evidence="4" id="KW-0949">S-adenosyl-L-methionine</keyword>
<accession>A0A6J5ZRR3</accession>
<organism evidence="8">
    <name type="scientific">freshwater metagenome</name>
    <dbReference type="NCBI Taxonomy" id="449393"/>
    <lineage>
        <taxon>unclassified sequences</taxon>
        <taxon>metagenomes</taxon>
        <taxon>ecological metagenomes</taxon>
    </lineage>
</organism>
<name>A0A6J5ZRR3_9ZZZZ</name>
<proteinExistence type="inferred from homology"/>
<reference evidence="8" key="1">
    <citation type="submission" date="2020-05" db="EMBL/GenBank/DDBJ databases">
        <authorList>
            <person name="Chiriac C."/>
            <person name="Salcher M."/>
            <person name="Ghai R."/>
            <person name="Kavagutti S V."/>
        </authorList>
    </citation>
    <scope>NUCLEOTIDE SEQUENCE</scope>
</reference>
<evidence type="ECO:0000256" key="2">
    <source>
        <dbReference type="ARBA" id="ARBA00022603"/>
    </source>
</evidence>
<dbReference type="Gene3D" id="1.10.8.10">
    <property type="entry name" value="DNA helicase RuvA subunit, C-terminal domain"/>
    <property type="match status" value="1"/>
</dbReference>
<dbReference type="EC" id="2.1.1.297" evidence="1"/>
<evidence type="ECO:0000259" key="7">
    <source>
        <dbReference type="Pfam" id="PF17827"/>
    </source>
</evidence>
<evidence type="ECO:0000256" key="3">
    <source>
        <dbReference type="ARBA" id="ARBA00022679"/>
    </source>
</evidence>
<keyword evidence="3" id="KW-0808">Transferase</keyword>
<dbReference type="InterPro" id="IPR007848">
    <property type="entry name" value="Small_mtfrase_dom"/>
</dbReference>
<dbReference type="PANTHER" id="PTHR18895:SF74">
    <property type="entry name" value="MTRF1L RELEASE FACTOR GLUTAMINE METHYLTRANSFERASE"/>
    <property type="match status" value="1"/>
</dbReference>
<dbReference type="InterPro" id="IPR002052">
    <property type="entry name" value="DNA_methylase_N6_adenine_CS"/>
</dbReference>
<dbReference type="InterPro" id="IPR019874">
    <property type="entry name" value="RF_methyltr_PrmC"/>
</dbReference>
<feature type="domain" description="Methyltransferase small" evidence="6">
    <location>
        <begin position="101"/>
        <end position="193"/>
    </location>
</feature>
<dbReference type="PROSITE" id="PS00092">
    <property type="entry name" value="N6_MTASE"/>
    <property type="match status" value="1"/>
</dbReference>
<dbReference type="AlphaFoldDB" id="A0A6J5ZRR3"/>
<dbReference type="Pfam" id="PF17827">
    <property type="entry name" value="PrmC_N"/>
    <property type="match status" value="1"/>
</dbReference>
<evidence type="ECO:0000256" key="1">
    <source>
        <dbReference type="ARBA" id="ARBA00012771"/>
    </source>
</evidence>
<evidence type="ECO:0000256" key="4">
    <source>
        <dbReference type="ARBA" id="ARBA00022691"/>
    </source>
</evidence>
<dbReference type="InterPro" id="IPR029063">
    <property type="entry name" value="SAM-dependent_MTases_sf"/>
</dbReference>
<dbReference type="GO" id="GO:0102559">
    <property type="term" value="F:peptide chain release factor N(5)-glutamine methyltransferase activity"/>
    <property type="evidence" value="ECO:0007669"/>
    <property type="project" value="UniProtKB-EC"/>
</dbReference>
<keyword evidence="2" id="KW-0489">Methyltransferase</keyword>
<dbReference type="SUPFAM" id="SSF53335">
    <property type="entry name" value="S-adenosyl-L-methionine-dependent methyltransferases"/>
    <property type="match status" value="1"/>
</dbReference>
<dbReference type="HAMAP" id="MF_02126">
    <property type="entry name" value="RF_methyltr_PrmC"/>
    <property type="match status" value="1"/>
</dbReference>
<protein>
    <recommendedName>
        <fullName evidence="1">peptide chain release factor N(5)-glutamine methyltransferase</fullName>
        <ecNumber evidence="1">2.1.1.297</ecNumber>
    </recommendedName>
</protein>
<dbReference type="Pfam" id="PF05175">
    <property type="entry name" value="MTS"/>
    <property type="match status" value="1"/>
</dbReference>
<evidence type="ECO:0000313" key="8">
    <source>
        <dbReference type="EMBL" id="CAB4344785.1"/>
    </source>
</evidence>
<dbReference type="NCBIfam" id="TIGR00536">
    <property type="entry name" value="hemK_fam"/>
    <property type="match status" value="1"/>
</dbReference>